<organism evidence="2 3">
    <name type="scientific">Aspergillus heteromorphus CBS 117.55</name>
    <dbReference type="NCBI Taxonomy" id="1448321"/>
    <lineage>
        <taxon>Eukaryota</taxon>
        <taxon>Fungi</taxon>
        <taxon>Dikarya</taxon>
        <taxon>Ascomycota</taxon>
        <taxon>Pezizomycotina</taxon>
        <taxon>Eurotiomycetes</taxon>
        <taxon>Eurotiomycetidae</taxon>
        <taxon>Eurotiales</taxon>
        <taxon>Aspergillaceae</taxon>
        <taxon>Aspergillus</taxon>
        <taxon>Aspergillus subgen. Circumdati</taxon>
    </lineage>
</organism>
<dbReference type="RefSeq" id="XP_025403921.1">
    <property type="nucleotide sequence ID" value="XM_025548491.1"/>
</dbReference>
<dbReference type="Proteomes" id="UP000247233">
    <property type="component" value="Unassembled WGS sequence"/>
</dbReference>
<reference evidence="2 3" key="1">
    <citation type="submission" date="2016-12" db="EMBL/GenBank/DDBJ databases">
        <title>The genomes of Aspergillus section Nigri reveals drivers in fungal speciation.</title>
        <authorList>
            <consortium name="DOE Joint Genome Institute"/>
            <person name="Vesth T.C."/>
            <person name="Nybo J."/>
            <person name="Theobald S."/>
            <person name="Brandl J."/>
            <person name="Frisvad J.C."/>
            <person name="Nielsen K.F."/>
            <person name="Lyhne E.K."/>
            <person name="Kogle M.E."/>
            <person name="Kuo A."/>
            <person name="Riley R."/>
            <person name="Clum A."/>
            <person name="Nolan M."/>
            <person name="Lipzen A."/>
            <person name="Salamov A."/>
            <person name="Henrissat B."/>
            <person name="Wiebenga A."/>
            <person name="De Vries R.P."/>
            <person name="Grigoriev I.V."/>
            <person name="Mortensen U.H."/>
            <person name="Andersen M.R."/>
            <person name="Baker S.E."/>
        </authorList>
    </citation>
    <scope>NUCLEOTIDE SEQUENCE [LARGE SCALE GENOMIC DNA]</scope>
    <source>
        <strain evidence="2 3">CBS 117.55</strain>
    </source>
</reference>
<comment type="caution">
    <text evidence="2">The sequence shown here is derived from an EMBL/GenBank/DDBJ whole genome shotgun (WGS) entry which is preliminary data.</text>
</comment>
<dbReference type="VEuPathDB" id="FungiDB:BO70DRAFT_5038"/>
<keyword evidence="3" id="KW-1185">Reference proteome</keyword>
<evidence type="ECO:0000313" key="2">
    <source>
        <dbReference type="EMBL" id="PWY92182.1"/>
    </source>
</evidence>
<name>A0A317X3I3_9EURO</name>
<dbReference type="EMBL" id="MSFL01000001">
    <property type="protein sequence ID" value="PWY92182.1"/>
    <property type="molecule type" value="Genomic_DNA"/>
</dbReference>
<gene>
    <name evidence="2" type="ORF">BO70DRAFT_5038</name>
</gene>
<protein>
    <submittedName>
        <fullName evidence="2">Uncharacterized protein</fullName>
    </submittedName>
</protein>
<dbReference type="AlphaFoldDB" id="A0A317X3I3"/>
<sequence length="129" mass="14483">MELEFDTPEESSHGMKTPQSNRTRTAKCQVPLSFLQPPRLQGLLLLLWIAMVTAPTMQPENQTESAFLSTWITKPTRDDKPLYLDPNAVLEPDSLVAVRESSSHCPAILLFAFAIASGMAWHLNETPYR</sequence>
<accession>A0A317X3I3</accession>
<evidence type="ECO:0000313" key="3">
    <source>
        <dbReference type="Proteomes" id="UP000247233"/>
    </source>
</evidence>
<dbReference type="GeneID" id="37070728"/>
<evidence type="ECO:0000256" key="1">
    <source>
        <dbReference type="SAM" id="MobiDB-lite"/>
    </source>
</evidence>
<feature type="region of interest" description="Disordered" evidence="1">
    <location>
        <begin position="1"/>
        <end position="23"/>
    </location>
</feature>
<proteinExistence type="predicted"/>